<sequence>MDILVILGPAVVAGLIATYQNRTSPRASFDAGSGMSRARTELELDLLDRGNKGRNVG</sequence>
<reference evidence="1 2" key="1">
    <citation type="submission" date="2018-10" db="EMBL/GenBank/DDBJ databases">
        <title>Sequencing the genomes of 1000 actinobacteria strains.</title>
        <authorList>
            <person name="Klenk H.-P."/>
        </authorList>
    </citation>
    <scope>NUCLEOTIDE SEQUENCE [LARGE SCALE GENOMIC DNA]</scope>
    <source>
        <strain evidence="1 2">DSM 44343</strain>
    </source>
</reference>
<name>A0A495JWU5_WILMA</name>
<dbReference type="RefSeq" id="WP_157366792.1">
    <property type="nucleotide sequence ID" value="NZ_CBCRXS010000001.1"/>
</dbReference>
<organism evidence="1 2">
    <name type="scientific">Williamsia marianensis</name>
    <dbReference type="NCBI Taxonomy" id="85044"/>
    <lineage>
        <taxon>Bacteria</taxon>
        <taxon>Bacillati</taxon>
        <taxon>Actinomycetota</taxon>
        <taxon>Actinomycetes</taxon>
        <taxon>Mycobacteriales</taxon>
        <taxon>Nocardiaceae</taxon>
        <taxon>Williamsia</taxon>
    </lineage>
</organism>
<gene>
    <name evidence="1" type="ORF">DFJ75_0277</name>
</gene>
<dbReference type="OrthoDB" id="4578838at2"/>
<accession>A0A495JWU5</accession>
<dbReference type="Proteomes" id="UP000274762">
    <property type="component" value="Unassembled WGS sequence"/>
</dbReference>
<evidence type="ECO:0000313" key="2">
    <source>
        <dbReference type="Proteomes" id="UP000274762"/>
    </source>
</evidence>
<protein>
    <submittedName>
        <fullName evidence="1">Uncharacterized protein</fullName>
    </submittedName>
</protein>
<proteinExistence type="predicted"/>
<dbReference type="AlphaFoldDB" id="A0A495JWU5"/>
<comment type="caution">
    <text evidence="1">The sequence shown here is derived from an EMBL/GenBank/DDBJ whole genome shotgun (WGS) entry which is preliminary data.</text>
</comment>
<evidence type="ECO:0000313" key="1">
    <source>
        <dbReference type="EMBL" id="RKR93493.1"/>
    </source>
</evidence>
<dbReference type="EMBL" id="RBKV01000001">
    <property type="protein sequence ID" value="RKR93493.1"/>
    <property type="molecule type" value="Genomic_DNA"/>
</dbReference>